<keyword evidence="7" id="KW-1133">Transmembrane helix</keyword>
<evidence type="ECO:0000256" key="7">
    <source>
        <dbReference type="SAM" id="Phobius"/>
    </source>
</evidence>
<comment type="similarity">
    <text evidence="2">Belongs to the RmuC family.</text>
</comment>
<dbReference type="PANTHER" id="PTHR30563:SF0">
    <property type="entry name" value="DNA RECOMBINATION PROTEIN RMUC"/>
    <property type="match status" value="1"/>
</dbReference>
<evidence type="ECO:0000256" key="1">
    <source>
        <dbReference type="ARBA" id="ARBA00003416"/>
    </source>
</evidence>
<evidence type="ECO:0000256" key="4">
    <source>
        <dbReference type="ARBA" id="ARBA00023172"/>
    </source>
</evidence>
<evidence type="ECO:0000256" key="5">
    <source>
        <dbReference type="SAM" id="Coils"/>
    </source>
</evidence>
<comment type="caution">
    <text evidence="8">The sequence shown here is derived from an EMBL/GenBank/DDBJ whole genome shotgun (WGS) entry which is preliminary data.</text>
</comment>
<feature type="region of interest" description="Disordered" evidence="6">
    <location>
        <begin position="419"/>
        <end position="456"/>
    </location>
</feature>
<dbReference type="OrthoDB" id="370725at2"/>
<dbReference type="Proteomes" id="UP000256779">
    <property type="component" value="Unassembled WGS sequence"/>
</dbReference>
<keyword evidence="7" id="KW-0472">Membrane</keyword>
<gene>
    <name evidence="8" type="ORF">C7460_103254</name>
</gene>
<feature type="coiled-coil region" evidence="5">
    <location>
        <begin position="42"/>
        <end position="115"/>
    </location>
</feature>
<dbReference type="AlphaFoldDB" id="A0A3D9L6E9"/>
<keyword evidence="9" id="KW-1185">Reference proteome</keyword>
<proteinExistence type="inferred from homology"/>
<dbReference type="EMBL" id="QREG01000003">
    <property type="protein sequence ID" value="REE01737.1"/>
    <property type="molecule type" value="Genomic_DNA"/>
</dbReference>
<keyword evidence="3 5" id="KW-0175">Coiled coil</keyword>
<dbReference type="PANTHER" id="PTHR30563">
    <property type="entry name" value="DNA RECOMBINATION PROTEIN RMUC"/>
    <property type="match status" value="1"/>
</dbReference>
<dbReference type="RefSeq" id="WP_115867013.1">
    <property type="nucleotide sequence ID" value="NZ_QREG01000003.1"/>
</dbReference>
<keyword evidence="7" id="KW-0812">Transmembrane</keyword>
<reference evidence="8 9" key="1">
    <citation type="submission" date="2018-07" db="EMBL/GenBank/DDBJ databases">
        <title>Genomic Encyclopedia of Type Strains, Phase IV (KMG-IV): sequencing the most valuable type-strain genomes for metagenomic binning, comparative biology and taxonomic classification.</title>
        <authorList>
            <person name="Goeker M."/>
        </authorList>
    </citation>
    <scope>NUCLEOTIDE SEQUENCE [LARGE SCALE GENOMIC DNA]</scope>
    <source>
        <strain evidence="8 9">DSM 4134</strain>
    </source>
</reference>
<comment type="function">
    <text evidence="1">Involved in DNA recombination.</text>
</comment>
<organism evidence="8 9">
    <name type="scientific">Marinoscillum furvescens DSM 4134</name>
    <dbReference type="NCBI Taxonomy" id="1122208"/>
    <lineage>
        <taxon>Bacteria</taxon>
        <taxon>Pseudomonadati</taxon>
        <taxon>Bacteroidota</taxon>
        <taxon>Cytophagia</taxon>
        <taxon>Cytophagales</taxon>
        <taxon>Reichenbachiellaceae</taxon>
        <taxon>Marinoscillum</taxon>
    </lineage>
</organism>
<name>A0A3D9L6E9_MARFU</name>
<sequence length="456" mass="51919">MEFESIIVLLVGLLAGGAIGYLVAKTKTKPVEDPSADLRVELQMEQERHTRLSQDFAQVNQELKAEREKVMALSSDNSSLQANYKNLQERLGEQKEELEQLQKRFAAEFKNLANEIFEEKSKKFTDQNKSNLDDLLKPLGEKLMNFEKRVEQNSKESLQWNTSLKTELSHLKELNQKITKEAENLTKALKGDTKVQGNWGEVILERILEKSGLEKDREYFLQESFTSEEGRRLRPDVIIKLPDNKNLVIDAKASLVAYEKYVNADSETERDQYLKEHLLSLRAHIKGLSEKNYHKLFDTGTLDYVLMFVPIESAFALMVQQGGELYNEAHDKNIIIVSPATLIATLRTVSSIWKHEYQNRNALEIARQGGALYDKFKSFVDDLTEVGKSLEKSKAQYGEAMKKLVDGKGNLISRTERLKELGAKTSKSMNEKILERAGATPEQQESEPPATNELFG</sequence>
<accession>A0A3D9L6E9</accession>
<dbReference type="GO" id="GO:0006310">
    <property type="term" value="P:DNA recombination"/>
    <property type="evidence" value="ECO:0007669"/>
    <property type="project" value="UniProtKB-KW"/>
</dbReference>
<evidence type="ECO:0000256" key="2">
    <source>
        <dbReference type="ARBA" id="ARBA00009840"/>
    </source>
</evidence>
<feature type="transmembrane region" description="Helical" evidence="7">
    <location>
        <begin position="6"/>
        <end position="24"/>
    </location>
</feature>
<evidence type="ECO:0000313" key="8">
    <source>
        <dbReference type="EMBL" id="REE01737.1"/>
    </source>
</evidence>
<evidence type="ECO:0000313" key="9">
    <source>
        <dbReference type="Proteomes" id="UP000256779"/>
    </source>
</evidence>
<dbReference type="Pfam" id="PF02646">
    <property type="entry name" value="RmuC"/>
    <property type="match status" value="1"/>
</dbReference>
<feature type="coiled-coil region" evidence="5">
    <location>
        <begin position="161"/>
        <end position="188"/>
    </location>
</feature>
<protein>
    <submittedName>
        <fullName evidence="8">DNA recombination protein RmuC</fullName>
    </submittedName>
</protein>
<evidence type="ECO:0000256" key="6">
    <source>
        <dbReference type="SAM" id="MobiDB-lite"/>
    </source>
</evidence>
<evidence type="ECO:0000256" key="3">
    <source>
        <dbReference type="ARBA" id="ARBA00023054"/>
    </source>
</evidence>
<dbReference type="InterPro" id="IPR003798">
    <property type="entry name" value="DNA_recombination_RmuC"/>
</dbReference>
<keyword evidence="4" id="KW-0233">DNA recombination</keyword>